<proteinExistence type="predicted"/>
<sequence length="65" mass="7285">MALDKTAIDDVTLSIEGAIDAIESAIDRIEDCGLDDYEQEAAKEYLQEAIRRLDMAYDIVDFAQD</sequence>
<organism evidence="1">
    <name type="scientific">Myoviridae sp. ct31P9</name>
    <dbReference type="NCBI Taxonomy" id="2827657"/>
    <lineage>
        <taxon>Viruses</taxon>
        <taxon>Duplodnaviria</taxon>
        <taxon>Heunggongvirae</taxon>
        <taxon>Uroviricota</taxon>
        <taxon>Caudoviricetes</taxon>
    </lineage>
</organism>
<reference evidence="1" key="1">
    <citation type="journal article" date="2021" name="Proc. Natl. Acad. Sci. U.S.A.">
        <title>A Catalog of Tens of Thousands of Viruses from Human Metagenomes Reveals Hidden Associations with Chronic Diseases.</title>
        <authorList>
            <person name="Tisza M.J."/>
            <person name="Buck C.B."/>
        </authorList>
    </citation>
    <scope>NUCLEOTIDE SEQUENCE</scope>
    <source>
        <strain evidence="1">Ct31P9</strain>
    </source>
</reference>
<accession>A0A8S5T347</accession>
<name>A0A8S5T347_9CAUD</name>
<evidence type="ECO:0000313" key="1">
    <source>
        <dbReference type="EMBL" id="DAF57749.1"/>
    </source>
</evidence>
<dbReference type="EMBL" id="BK032738">
    <property type="protein sequence ID" value="DAF57749.1"/>
    <property type="molecule type" value="Genomic_DNA"/>
</dbReference>
<protein>
    <submittedName>
        <fullName evidence="1">Uncharacterized protein</fullName>
    </submittedName>
</protein>